<evidence type="ECO:0000256" key="6">
    <source>
        <dbReference type="ARBA" id="ARBA00022840"/>
    </source>
</evidence>
<keyword evidence="4" id="KW-0410">Iron transport</keyword>
<accession>A0A3E0W2V0</accession>
<evidence type="ECO:0000256" key="5">
    <source>
        <dbReference type="ARBA" id="ARBA00022741"/>
    </source>
</evidence>
<keyword evidence="6" id="KW-0067">ATP-binding</keyword>
<dbReference type="CDD" id="cd03214">
    <property type="entry name" value="ABC_Iron-Siderophores_B12_Hemin"/>
    <property type="match status" value="1"/>
</dbReference>
<evidence type="ECO:0000256" key="8">
    <source>
        <dbReference type="ARBA" id="ARBA00023065"/>
    </source>
</evidence>
<evidence type="ECO:0000256" key="4">
    <source>
        <dbReference type="ARBA" id="ARBA00022496"/>
    </source>
</evidence>
<evidence type="ECO:0000256" key="9">
    <source>
        <dbReference type="ARBA" id="ARBA00023136"/>
    </source>
</evidence>
<dbReference type="PROSITE" id="PS50893">
    <property type="entry name" value="ABC_TRANSPORTER_2"/>
    <property type="match status" value="1"/>
</dbReference>
<dbReference type="Pfam" id="PF00005">
    <property type="entry name" value="ABC_tran"/>
    <property type="match status" value="1"/>
</dbReference>
<dbReference type="InterPro" id="IPR003593">
    <property type="entry name" value="AAA+_ATPase"/>
</dbReference>
<keyword evidence="7" id="KW-0408">Iron</keyword>
<dbReference type="GO" id="GO:0005886">
    <property type="term" value="C:plasma membrane"/>
    <property type="evidence" value="ECO:0007669"/>
    <property type="project" value="UniProtKB-SubCell"/>
</dbReference>
<evidence type="ECO:0000256" key="7">
    <source>
        <dbReference type="ARBA" id="ARBA00023004"/>
    </source>
</evidence>
<name>A0A3E0W2V0_9MICO</name>
<comment type="subcellular location">
    <subcellularLocation>
        <location evidence="1">Cell membrane</location>
        <topology evidence="1">Peripheral membrane protein</topology>
    </subcellularLocation>
</comment>
<reference evidence="12 13" key="1">
    <citation type="submission" date="2017-04" db="EMBL/GenBank/DDBJ databases">
        <title>Comparative genome analysis of Subtercola boreus.</title>
        <authorList>
            <person name="Cho Y.-J."/>
            <person name="Cho A."/>
            <person name="Kim O.-S."/>
            <person name="Lee J.-I."/>
        </authorList>
    </citation>
    <scope>NUCLEOTIDE SEQUENCE [LARGE SCALE GENOMIC DNA]</scope>
    <source>
        <strain evidence="12 13">P27444</strain>
    </source>
</reference>
<proteinExistence type="predicted"/>
<gene>
    <name evidence="12" type="ORF">B7R21_05175</name>
</gene>
<feature type="region of interest" description="Disordered" evidence="10">
    <location>
        <begin position="1"/>
        <end position="20"/>
    </location>
</feature>
<dbReference type="InterPro" id="IPR027417">
    <property type="entry name" value="P-loop_NTPase"/>
</dbReference>
<dbReference type="EMBL" id="NBXA01000007">
    <property type="protein sequence ID" value="RFA15407.1"/>
    <property type="molecule type" value="Genomic_DNA"/>
</dbReference>
<dbReference type="FunFam" id="3.40.50.300:FF:000134">
    <property type="entry name" value="Iron-enterobactin ABC transporter ATP-binding protein"/>
    <property type="match status" value="1"/>
</dbReference>
<dbReference type="PROSITE" id="PS00211">
    <property type="entry name" value="ABC_TRANSPORTER_1"/>
    <property type="match status" value="1"/>
</dbReference>
<dbReference type="GO" id="GO:0006826">
    <property type="term" value="P:iron ion transport"/>
    <property type="evidence" value="ECO:0007669"/>
    <property type="project" value="UniProtKB-KW"/>
</dbReference>
<dbReference type="SUPFAM" id="SSF52540">
    <property type="entry name" value="P-loop containing nucleoside triphosphate hydrolases"/>
    <property type="match status" value="1"/>
</dbReference>
<evidence type="ECO:0000313" key="12">
    <source>
        <dbReference type="EMBL" id="RFA15407.1"/>
    </source>
</evidence>
<evidence type="ECO:0000256" key="2">
    <source>
        <dbReference type="ARBA" id="ARBA00022448"/>
    </source>
</evidence>
<evidence type="ECO:0000256" key="3">
    <source>
        <dbReference type="ARBA" id="ARBA00022475"/>
    </source>
</evidence>
<dbReference type="PANTHER" id="PTHR42771">
    <property type="entry name" value="IRON(3+)-HYDROXAMATE IMPORT ATP-BINDING PROTEIN FHUC"/>
    <property type="match status" value="1"/>
</dbReference>
<dbReference type="PANTHER" id="PTHR42771:SF12">
    <property type="entry name" value="FE(3+) DICITRATE TRANSPORT ATP-BINDING PROTEIN FECE-RELATED"/>
    <property type="match status" value="1"/>
</dbReference>
<evidence type="ECO:0000256" key="1">
    <source>
        <dbReference type="ARBA" id="ARBA00004202"/>
    </source>
</evidence>
<dbReference type="GO" id="GO:0016887">
    <property type="term" value="F:ATP hydrolysis activity"/>
    <property type="evidence" value="ECO:0007669"/>
    <property type="project" value="InterPro"/>
</dbReference>
<keyword evidence="8" id="KW-0406">Ion transport</keyword>
<dbReference type="InterPro" id="IPR017871">
    <property type="entry name" value="ABC_transporter-like_CS"/>
</dbReference>
<sequence length="282" mass="30107">MNPGTPAGSAPAAASPPASPAAPVRLAGLGLRVGYDKRTIIHGLDIQIPDDSFTVIVGPNACGKSTLLRSLARVLAPTAGSVVLDGRDIAKYPSKEVARRVGLLPQTSVAPDGITVLDLVSRGRFPHQSMLRQWSVDDESAVAEALAATNVTELSGRSVDELSGGQRQRVWVAMALAQQTPILLLDEPTTYLDIAHQVELLDLFSRLNRESGHSLVAVLHDLNQAARYATHLVAMKDGRVVREGAPNDIVTAELVEHVFGLRCRIIEDPESGTPLVIPLRSH</sequence>
<keyword evidence="9" id="KW-0472">Membrane</keyword>
<dbReference type="GO" id="GO:0005524">
    <property type="term" value="F:ATP binding"/>
    <property type="evidence" value="ECO:0007669"/>
    <property type="project" value="UniProtKB-KW"/>
</dbReference>
<dbReference type="Proteomes" id="UP000256709">
    <property type="component" value="Unassembled WGS sequence"/>
</dbReference>
<keyword evidence="5" id="KW-0547">Nucleotide-binding</keyword>
<dbReference type="Gene3D" id="3.40.50.300">
    <property type="entry name" value="P-loop containing nucleotide triphosphate hydrolases"/>
    <property type="match status" value="1"/>
</dbReference>
<feature type="domain" description="ABC transporter" evidence="11">
    <location>
        <begin position="24"/>
        <end position="262"/>
    </location>
</feature>
<protein>
    <recommendedName>
        <fullName evidence="11">ABC transporter domain-containing protein</fullName>
    </recommendedName>
</protein>
<dbReference type="AlphaFoldDB" id="A0A3E0W2V0"/>
<comment type="caution">
    <text evidence="12">The sequence shown here is derived from an EMBL/GenBank/DDBJ whole genome shotgun (WGS) entry which is preliminary data.</text>
</comment>
<feature type="compositionally biased region" description="Low complexity" evidence="10">
    <location>
        <begin position="1"/>
        <end position="16"/>
    </location>
</feature>
<dbReference type="OrthoDB" id="5296765at2"/>
<dbReference type="SMART" id="SM00382">
    <property type="entry name" value="AAA"/>
    <property type="match status" value="1"/>
</dbReference>
<keyword evidence="2" id="KW-0813">Transport</keyword>
<evidence type="ECO:0000259" key="11">
    <source>
        <dbReference type="PROSITE" id="PS50893"/>
    </source>
</evidence>
<dbReference type="InterPro" id="IPR003439">
    <property type="entry name" value="ABC_transporter-like_ATP-bd"/>
</dbReference>
<dbReference type="InterPro" id="IPR051535">
    <property type="entry name" value="Siderophore_ABC-ATPase"/>
</dbReference>
<evidence type="ECO:0000313" key="13">
    <source>
        <dbReference type="Proteomes" id="UP000256709"/>
    </source>
</evidence>
<evidence type="ECO:0000256" key="10">
    <source>
        <dbReference type="SAM" id="MobiDB-lite"/>
    </source>
</evidence>
<keyword evidence="3" id="KW-1003">Cell membrane</keyword>
<organism evidence="12 13">
    <name type="scientific">Subtercola boreus</name>
    <dbReference type="NCBI Taxonomy" id="120213"/>
    <lineage>
        <taxon>Bacteria</taxon>
        <taxon>Bacillati</taxon>
        <taxon>Actinomycetota</taxon>
        <taxon>Actinomycetes</taxon>
        <taxon>Micrococcales</taxon>
        <taxon>Microbacteriaceae</taxon>
        <taxon>Subtercola</taxon>
    </lineage>
</organism>